<dbReference type="InterPro" id="IPR013149">
    <property type="entry name" value="ADH-like_C"/>
</dbReference>
<name>A0A815G4J8_9BILA</name>
<dbReference type="Pfam" id="PF16884">
    <property type="entry name" value="ADH_N_2"/>
    <property type="match status" value="1"/>
</dbReference>
<feature type="domain" description="Oxidoreductase N-terminal" evidence="9">
    <location>
        <begin position="5"/>
        <end position="105"/>
    </location>
</feature>
<protein>
    <recommendedName>
        <fullName evidence="4">15-oxoprostaglandin 13-reductase</fullName>
        <ecNumber evidence="2">1.3.1.48</ecNumber>
    </recommendedName>
    <alternativeName>
        <fullName evidence="4">15-oxoprostaglandin 13-reductase</fullName>
    </alternativeName>
</protein>
<dbReference type="InterPro" id="IPR011032">
    <property type="entry name" value="GroES-like_sf"/>
</dbReference>
<organism evidence="11 12">
    <name type="scientific">Adineta steineri</name>
    <dbReference type="NCBI Taxonomy" id="433720"/>
    <lineage>
        <taxon>Eukaryota</taxon>
        <taxon>Metazoa</taxon>
        <taxon>Spiralia</taxon>
        <taxon>Gnathifera</taxon>
        <taxon>Rotifera</taxon>
        <taxon>Eurotatoria</taxon>
        <taxon>Bdelloidea</taxon>
        <taxon>Adinetida</taxon>
        <taxon>Adinetidae</taxon>
        <taxon>Adineta</taxon>
    </lineage>
</organism>
<dbReference type="GO" id="GO:0047522">
    <property type="term" value="F:15-oxoprostaglandin 13-reductase [NAD(P)+] activity"/>
    <property type="evidence" value="ECO:0007669"/>
    <property type="project" value="UniProtKB-EC"/>
</dbReference>
<dbReference type="PANTHER" id="PTHR43205:SF7">
    <property type="entry name" value="PROSTAGLANDIN REDUCTASE 1"/>
    <property type="match status" value="1"/>
</dbReference>
<dbReference type="InterPro" id="IPR041694">
    <property type="entry name" value="ADH_N_2"/>
</dbReference>
<feature type="domain" description="Alcohol dehydrogenase-like C-terminal" evidence="8">
    <location>
        <begin position="153"/>
        <end position="284"/>
    </location>
</feature>
<evidence type="ECO:0000256" key="2">
    <source>
        <dbReference type="ARBA" id="ARBA00011981"/>
    </source>
</evidence>
<dbReference type="PANTHER" id="PTHR43205">
    <property type="entry name" value="PROSTAGLANDIN REDUCTASE"/>
    <property type="match status" value="1"/>
</dbReference>
<dbReference type="EMBL" id="CAJNOG010000678">
    <property type="protein sequence ID" value="CAF1333841.1"/>
    <property type="molecule type" value="Genomic_DNA"/>
</dbReference>
<feature type="domain" description="DUF8206" evidence="10">
    <location>
        <begin position="324"/>
        <end position="364"/>
    </location>
</feature>
<evidence type="ECO:0000259" key="9">
    <source>
        <dbReference type="Pfam" id="PF16884"/>
    </source>
</evidence>
<evidence type="ECO:0000256" key="7">
    <source>
        <dbReference type="ARBA" id="ARBA00049070"/>
    </source>
</evidence>
<evidence type="ECO:0000259" key="10">
    <source>
        <dbReference type="Pfam" id="PF26633"/>
    </source>
</evidence>
<evidence type="ECO:0000256" key="6">
    <source>
        <dbReference type="ARBA" id="ARBA00048290"/>
    </source>
</evidence>
<accession>A0A815G4J8</accession>
<dbReference type="InterPro" id="IPR036291">
    <property type="entry name" value="NAD(P)-bd_dom_sf"/>
</dbReference>
<dbReference type="Pfam" id="PF00107">
    <property type="entry name" value="ADH_zinc_N"/>
    <property type="match status" value="1"/>
</dbReference>
<evidence type="ECO:0000256" key="5">
    <source>
        <dbReference type="ARBA" id="ARBA00047878"/>
    </source>
</evidence>
<evidence type="ECO:0000313" key="12">
    <source>
        <dbReference type="Proteomes" id="UP000663845"/>
    </source>
</evidence>
<dbReference type="SUPFAM" id="SSF51735">
    <property type="entry name" value="NAD(P)-binding Rossmann-fold domains"/>
    <property type="match status" value="1"/>
</dbReference>
<reference evidence="11" key="1">
    <citation type="submission" date="2021-02" db="EMBL/GenBank/DDBJ databases">
        <authorList>
            <person name="Nowell W R."/>
        </authorList>
    </citation>
    <scope>NUCLEOTIDE SEQUENCE</scope>
</reference>
<dbReference type="Pfam" id="PF26633">
    <property type="entry name" value="DUF8206"/>
    <property type="match status" value="1"/>
</dbReference>
<keyword evidence="3" id="KW-0560">Oxidoreductase</keyword>
<evidence type="ECO:0000256" key="4">
    <source>
        <dbReference type="ARBA" id="ARBA00033119"/>
    </source>
</evidence>
<dbReference type="InterPro" id="IPR045010">
    <property type="entry name" value="MDR_fam"/>
</dbReference>
<dbReference type="GO" id="GO:0006693">
    <property type="term" value="P:prostaglandin metabolic process"/>
    <property type="evidence" value="ECO:0007669"/>
    <property type="project" value="TreeGrafter"/>
</dbReference>
<comment type="similarity">
    <text evidence="1">Belongs to the NADP-dependent oxidoreductase L4BD family.</text>
</comment>
<dbReference type="AlphaFoldDB" id="A0A815G4J8"/>
<dbReference type="Gene3D" id="3.90.180.10">
    <property type="entry name" value="Medium-chain alcohol dehydrogenases, catalytic domain"/>
    <property type="match status" value="1"/>
</dbReference>
<comment type="catalytic activity">
    <reaction evidence="6">
        <text>13,14-dihydro-15-oxo-PGF2alpha + NADP(+) = 15-oxoprostaglandin F2alpha + NADPH + H(+)</text>
        <dbReference type="Rhea" id="RHEA:50588"/>
        <dbReference type="ChEBI" id="CHEBI:15378"/>
        <dbReference type="ChEBI" id="CHEBI:57783"/>
        <dbReference type="ChEBI" id="CHEBI:58349"/>
        <dbReference type="ChEBI" id="CHEBI:133374"/>
        <dbReference type="ChEBI" id="CHEBI:133409"/>
    </reaction>
    <physiologicalReaction direction="right-to-left" evidence="6">
        <dbReference type="Rhea" id="RHEA:50590"/>
    </physiologicalReaction>
</comment>
<gene>
    <name evidence="11" type="ORF">JYZ213_LOCUS34106</name>
</gene>
<dbReference type="InterPro" id="IPR058519">
    <property type="entry name" value="DUF8206"/>
</dbReference>
<dbReference type="Proteomes" id="UP000663845">
    <property type="component" value="Unassembled WGS sequence"/>
</dbReference>
<evidence type="ECO:0000313" key="11">
    <source>
        <dbReference type="EMBL" id="CAF1333841.1"/>
    </source>
</evidence>
<dbReference type="Gene3D" id="3.40.50.720">
    <property type="entry name" value="NAD(P)-binding Rossmann-like Domain"/>
    <property type="match status" value="1"/>
</dbReference>
<dbReference type="SUPFAM" id="SSF50129">
    <property type="entry name" value="GroES-like"/>
    <property type="match status" value="1"/>
</dbReference>
<comment type="catalytic activity">
    <reaction evidence="5">
        <text>13,14-dihydro-15-oxo-prostaglandin F1alpha + NADP(+) = 15-oxoprostaglandin F1alpha + NADPH + H(+)</text>
        <dbReference type="Rhea" id="RHEA:50592"/>
        <dbReference type="ChEBI" id="CHEBI:15378"/>
        <dbReference type="ChEBI" id="CHEBI:57783"/>
        <dbReference type="ChEBI" id="CHEBI:58349"/>
        <dbReference type="ChEBI" id="CHEBI:79072"/>
        <dbReference type="ChEBI" id="CHEBI:133411"/>
    </reaction>
    <physiologicalReaction direction="right-to-left" evidence="5">
        <dbReference type="Rhea" id="RHEA:50594"/>
    </physiologicalReaction>
</comment>
<comment type="catalytic activity">
    <reaction evidence="7">
        <text>13,14-dihydro-15-oxo-prostaglandin E1 + NADP(+) = 15-oxoprostaglandin E1 + NADPH + H(+)</text>
        <dbReference type="Rhea" id="RHEA:50584"/>
        <dbReference type="ChEBI" id="CHEBI:15378"/>
        <dbReference type="ChEBI" id="CHEBI:57401"/>
        <dbReference type="ChEBI" id="CHEBI:57783"/>
        <dbReference type="ChEBI" id="CHEBI:58349"/>
        <dbReference type="ChEBI" id="CHEBI:133408"/>
    </reaction>
    <physiologicalReaction direction="right-to-left" evidence="7">
        <dbReference type="Rhea" id="RHEA:50586"/>
    </physiologicalReaction>
</comment>
<comment type="caution">
    <text evidence="11">The sequence shown here is derived from an EMBL/GenBank/DDBJ whole genome shotgun (WGS) entry which is preliminary data.</text>
</comment>
<evidence type="ECO:0000259" key="8">
    <source>
        <dbReference type="Pfam" id="PF00107"/>
    </source>
</evidence>
<evidence type="ECO:0000256" key="3">
    <source>
        <dbReference type="ARBA" id="ARBA00023002"/>
    </source>
</evidence>
<dbReference type="EC" id="1.3.1.48" evidence="2"/>
<proteinExistence type="inferred from homology"/>
<sequence length="546" mass="61727">MVKIRHWTLPNGFKAQVTENDLKLVEEDLSEDLQQGEVLLESVYLSVDPYMRIHGDPIGPHKTMFGEACLKVIKTRNGEFPLGTLVLTNSGWRSHYLSKDGKDLRSIPYDLGSLSPSVSLGVLGMPGLTAYFGLRILEPKAGEICVVNGAAGAVGSLVGQLAKQKGLTVIGFAGSDEKCNWLTNDLKFDYAFNYKKISLEDAFKKAAPKGVDVFFDNVGGDFFHEMVTKHMAPHGRVSICGSISNYNDTEKHKFPQINMDILMHELTIRGFMVYSFAKEYDTAFSDMVPLVKKGELKFKETVFEGFEKMPAAFVGLFKGENTAGVVQETLYDLKLQDCTAMEPEEGFCTVCDCHWLQHKHITYEYVTDHIHIRSNKDMTLVDIDRRITDLRNEESKIQDIYRKLVRFLHINAILPVNDDFIEYLQYFIREEQMKQSAGAQNTEIIGSLESLRDDYNKEMGLYKKTLEEQKNSINPSQSVKPDEIFILVETLYELPITGKQIKQQVDGIRIGQTRSSTQRETFVELPTKAASSKVMLELKEIVSTQS</sequence>
<evidence type="ECO:0000256" key="1">
    <source>
        <dbReference type="ARBA" id="ARBA00010460"/>
    </source>
</evidence>
<dbReference type="FunFam" id="3.40.50.720:FF:000121">
    <property type="entry name" value="Prostaglandin reductase 2"/>
    <property type="match status" value="1"/>
</dbReference>